<proteinExistence type="inferred from homology"/>
<evidence type="ECO:0000313" key="6">
    <source>
        <dbReference type="EMBL" id="OSQ36789.1"/>
    </source>
</evidence>
<keyword evidence="3" id="KW-0238">DNA-binding</keyword>
<dbReference type="InterPro" id="IPR050389">
    <property type="entry name" value="LysR-type_TF"/>
</dbReference>
<dbReference type="PRINTS" id="PR00039">
    <property type="entry name" value="HTHLYSR"/>
</dbReference>
<evidence type="ECO:0000256" key="3">
    <source>
        <dbReference type="ARBA" id="ARBA00023125"/>
    </source>
</evidence>
<keyword evidence="4" id="KW-0804">Transcription</keyword>
<reference evidence="6 7" key="1">
    <citation type="submission" date="2014-03" db="EMBL/GenBank/DDBJ databases">
        <title>The draft genome sequence of Thalassospira mesophila JCM 18969.</title>
        <authorList>
            <person name="Lai Q."/>
            <person name="Shao Z."/>
        </authorList>
    </citation>
    <scope>NUCLEOTIDE SEQUENCE [LARGE SCALE GENOMIC DNA]</scope>
    <source>
        <strain evidence="6 7">JCM 18969</strain>
    </source>
</reference>
<dbReference type="Pfam" id="PF00126">
    <property type="entry name" value="HTH_1"/>
    <property type="match status" value="1"/>
</dbReference>
<organism evidence="6 7">
    <name type="scientific">Thalassospira mesophila</name>
    <dbReference type="NCBI Taxonomy" id="1293891"/>
    <lineage>
        <taxon>Bacteria</taxon>
        <taxon>Pseudomonadati</taxon>
        <taxon>Pseudomonadota</taxon>
        <taxon>Alphaproteobacteria</taxon>
        <taxon>Rhodospirillales</taxon>
        <taxon>Thalassospiraceae</taxon>
        <taxon>Thalassospira</taxon>
    </lineage>
</organism>
<evidence type="ECO:0000256" key="4">
    <source>
        <dbReference type="ARBA" id="ARBA00023163"/>
    </source>
</evidence>
<evidence type="ECO:0000259" key="5">
    <source>
        <dbReference type="PROSITE" id="PS50931"/>
    </source>
</evidence>
<dbReference type="InterPro" id="IPR000847">
    <property type="entry name" value="LysR_HTH_N"/>
</dbReference>
<keyword evidence="2" id="KW-0805">Transcription regulation</keyword>
<dbReference type="RefSeq" id="WP_085584813.1">
    <property type="nucleotide sequence ID" value="NZ_JFKA01000009.1"/>
</dbReference>
<dbReference type="InterPro" id="IPR036388">
    <property type="entry name" value="WH-like_DNA-bd_sf"/>
</dbReference>
<evidence type="ECO:0000256" key="2">
    <source>
        <dbReference type="ARBA" id="ARBA00023015"/>
    </source>
</evidence>
<dbReference type="Pfam" id="PF03466">
    <property type="entry name" value="LysR_substrate"/>
    <property type="match status" value="1"/>
</dbReference>
<dbReference type="CDD" id="cd08417">
    <property type="entry name" value="PBP2_Nitroaromatics_like"/>
    <property type="match status" value="1"/>
</dbReference>
<dbReference type="InterPro" id="IPR036390">
    <property type="entry name" value="WH_DNA-bd_sf"/>
</dbReference>
<comment type="caution">
    <text evidence="6">The sequence shown here is derived from an EMBL/GenBank/DDBJ whole genome shotgun (WGS) entry which is preliminary data.</text>
</comment>
<sequence>MNYAGFDLNLIVAFDALMAERHVTRAAQRIGLTQPALSAALNRLRHITGDELFIRAPRGLMPTPRAMDLAPAFRTILATVDGALSLQTVFEPASSQQVFSLALAEHPTQVLLVPLEKALRAIAPGMDLRIRALRNRQDAIRMLDEGQADLAIGVSPGSEARILSRHLWTEEFVGIARKGTDVSRFEKSARDYAEGRHVLFSPEAEDRGLVDAALAKEGLKRRLGVTVAYTYAVPSLVAQSDMLATVLGGIVHGSGFSDQLTVFKPPFELPSISYQLLWHRRTDAHPAHCWFRDVIGTLCGNF</sequence>
<evidence type="ECO:0000313" key="7">
    <source>
        <dbReference type="Proteomes" id="UP000193391"/>
    </source>
</evidence>
<dbReference type="PANTHER" id="PTHR30118:SF15">
    <property type="entry name" value="TRANSCRIPTIONAL REGULATORY PROTEIN"/>
    <property type="match status" value="1"/>
</dbReference>
<protein>
    <submittedName>
        <fullName evidence="6">LysR family transcriptional regulator</fullName>
    </submittedName>
</protein>
<dbReference type="InterPro" id="IPR005119">
    <property type="entry name" value="LysR_subst-bd"/>
</dbReference>
<dbReference type="SUPFAM" id="SSF53850">
    <property type="entry name" value="Periplasmic binding protein-like II"/>
    <property type="match status" value="1"/>
</dbReference>
<dbReference type="STRING" id="1293891.TMES_17130"/>
<dbReference type="GO" id="GO:0003700">
    <property type="term" value="F:DNA-binding transcription factor activity"/>
    <property type="evidence" value="ECO:0007669"/>
    <property type="project" value="InterPro"/>
</dbReference>
<dbReference type="PANTHER" id="PTHR30118">
    <property type="entry name" value="HTH-TYPE TRANSCRIPTIONAL REGULATOR LEUO-RELATED"/>
    <property type="match status" value="1"/>
</dbReference>
<dbReference type="GO" id="GO:0003677">
    <property type="term" value="F:DNA binding"/>
    <property type="evidence" value="ECO:0007669"/>
    <property type="project" value="UniProtKB-KW"/>
</dbReference>
<feature type="domain" description="HTH lysR-type" evidence="5">
    <location>
        <begin position="6"/>
        <end position="63"/>
    </location>
</feature>
<dbReference type="Proteomes" id="UP000193391">
    <property type="component" value="Unassembled WGS sequence"/>
</dbReference>
<dbReference type="PROSITE" id="PS50931">
    <property type="entry name" value="HTH_LYSR"/>
    <property type="match status" value="1"/>
</dbReference>
<dbReference type="SUPFAM" id="SSF46785">
    <property type="entry name" value="Winged helix' DNA-binding domain"/>
    <property type="match status" value="1"/>
</dbReference>
<dbReference type="Gene3D" id="3.40.190.10">
    <property type="entry name" value="Periplasmic binding protein-like II"/>
    <property type="match status" value="2"/>
</dbReference>
<name>A0A1Y2KYY9_9PROT</name>
<dbReference type="InterPro" id="IPR037402">
    <property type="entry name" value="YidZ_PBP2"/>
</dbReference>
<dbReference type="Gene3D" id="1.10.10.10">
    <property type="entry name" value="Winged helix-like DNA-binding domain superfamily/Winged helix DNA-binding domain"/>
    <property type="match status" value="1"/>
</dbReference>
<evidence type="ECO:0000256" key="1">
    <source>
        <dbReference type="ARBA" id="ARBA00009437"/>
    </source>
</evidence>
<keyword evidence="7" id="KW-1185">Reference proteome</keyword>
<accession>A0A1Y2KYY9</accession>
<dbReference type="AlphaFoldDB" id="A0A1Y2KYY9"/>
<comment type="similarity">
    <text evidence="1">Belongs to the LysR transcriptional regulatory family.</text>
</comment>
<gene>
    <name evidence="6" type="ORF">TMES_17130</name>
</gene>
<dbReference type="EMBL" id="JFKA01000009">
    <property type="protein sequence ID" value="OSQ36789.1"/>
    <property type="molecule type" value="Genomic_DNA"/>
</dbReference>